<feature type="compositionally biased region" description="Low complexity" evidence="1">
    <location>
        <begin position="221"/>
        <end position="237"/>
    </location>
</feature>
<dbReference type="EMBL" id="HBIV01026047">
    <property type="protein sequence ID" value="CAE0667073.1"/>
    <property type="molecule type" value="Transcribed_RNA"/>
</dbReference>
<evidence type="ECO:0008006" key="3">
    <source>
        <dbReference type="Google" id="ProtNLM"/>
    </source>
</evidence>
<organism evidence="2">
    <name type="scientific">Lotharella globosa</name>
    <dbReference type="NCBI Taxonomy" id="91324"/>
    <lineage>
        <taxon>Eukaryota</taxon>
        <taxon>Sar</taxon>
        <taxon>Rhizaria</taxon>
        <taxon>Cercozoa</taxon>
        <taxon>Chlorarachniophyceae</taxon>
        <taxon>Lotharella</taxon>
    </lineage>
</organism>
<evidence type="ECO:0000256" key="1">
    <source>
        <dbReference type="SAM" id="MobiDB-lite"/>
    </source>
</evidence>
<evidence type="ECO:0000313" key="2">
    <source>
        <dbReference type="EMBL" id="CAE0667073.1"/>
    </source>
</evidence>
<sequence length="276" mass="31558">MPNTTKCFFCLDGFHVVLQSTFMYKDHRFCSERCRGSQISLDMKIMNLRDQYDNAKTVRALENPKIKSKSGQFLQCKVRSHDGTPYMRVLGIKSVIVELQKNQRPYLVNKVVAGFIRWQGKGLEGDSSDSDGTTEVTSLETHAALMCFKTKTALEVMLCDDSTFIPENLVDLEVSAVLELRRKLDFRQKANLKQQITMDRGASRYLKSSTALSRRSHRNNNKNNTNTRRLSSSLSSNDDGEKPQLHQYHPDELEQRIGRDKFGEDMPQTCNVCSIM</sequence>
<dbReference type="AlphaFoldDB" id="A0A7S4DSD1"/>
<feature type="compositionally biased region" description="Basic and acidic residues" evidence="1">
    <location>
        <begin position="239"/>
        <end position="252"/>
    </location>
</feature>
<proteinExistence type="predicted"/>
<feature type="region of interest" description="Disordered" evidence="1">
    <location>
        <begin position="207"/>
        <end position="252"/>
    </location>
</feature>
<protein>
    <recommendedName>
        <fullName evidence="3">FLZ-type domain-containing protein</fullName>
    </recommendedName>
</protein>
<name>A0A7S4DSD1_9EUKA</name>
<reference evidence="2" key="1">
    <citation type="submission" date="2021-01" db="EMBL/GenBank/DDBJ databases">
        <authorList>
            <person name="Corre E."/>
            <person name="Pelletier E."/>
            <person name="Niang G."/>
            <person name="Scheremetjew M."/>
            <person name="Finn R."/>
            <person name="Kale V."/>
            <person name="Holt S."/>
            <person name="Cochrane G."/>
            <person name="Meng A."/>
            <person name="Brown T."/>
            <person name="Cohen L."/>
        </authorList>
    </citation>
    <scope>NUCLEOTIDE SEQUENCE</scope>
    <source>
        <strain evidence="2">CCCM811</strain>
    </source>
</reference>
<accession>A0A7S4DSD1</accession>
<gene>
    <name evidence="2" type="ORF">LGLO00237_LOCUS18694</name>
</gene>